<dbReference type="PROSITE" id="PS50088">
    <property type="entry name" value="ANK_REPEAT"/>
    <property type="match status" value="20"/>
</dbReference>
<dbReference type="GO" id="GO:0003723">
    <property type="term" value="F:RNA binding"/>
    <property type="evidence" value="ECO:0007669"/>
    <property type="project" value="UniProtKB-UniRule"/>
</dbReference>
<feature type="repeat" description="ANK" evidence="4">
    <location>
        <begin position="1398"/>
        <end position="1430"/>
    </location>
</feature>
<evidence type="ECO:0000259" key="8">
    <source>
        <dbReference type="SMART" id="SM00322"/>
    </source>
</evidence>
<dbReference type="FunFam" id="1.25.40.20:FF:000026">
    <property type="entry name" value="ankyrin repeat domain-containing protein 17 isoform X3"/>
    <property type="match status" value="1"/>
</dbReference>
<feature type="repeat" description="ANK" evidence="4">
    <location>
        <begin position="366"/>
        <end position="398"/>
    </location>
</feature>
<evidence type="ECO:0000313" key="9">
    <source>
        <dbReference type="EnsemblMetazoa" id="G3211.1:cds"/>
    </source>
</evidence>
<dbReference type="EnsemblMetazoa" id="G3211.1">
    <property type="protein sequence ID" value="G3211.1:cds"/>
    <property type="gene ID" value="G3211"/>
</dbReference>
<dbReference type="GO" id="GO:0005737">
    <property type="term" value="C:cytoplasm"/>
    <property type="evidence" value="ECO:0007669"/>
    <property type="project" value="TreeGrafter"/>
</dbReference>
<feature type="region of interest" description="Disordered" evidence="7">
    <location>
        <begin position="2112"/>
        <end position="2131"/>
    </location>
</feature>
<name>A0A8W8MAT0_MAGGI</name>
<evidence type="ECO:0000256" key="2">
    <source>
        <dbReference type="ARBA" id="ARBA00023043"/>
    </source>
</evidence>
<feature type="compositionally biased region" description="Polar residues" evidence="7">
    <location>
        <begin position="2045"/>
        <end position="2057"/>
    </location>
</feature>
<feature type="repeat" description="ANK" evidence="4">
    <location>
        <begin position="1330"/>
        <end position="1362"/>
    </location>
</feature>
<feature type="compositionally biased region" description="Polar residues" evidence="7">
    <location>
        <begin position="1"/>
        <end position="17"/>
    </location>
</feature>
<evidence type="ECO:0000256" key="3">
    <source>
        <dbReference type="ARBA" id="ARBA00023054"/>
    </source>
</evidence>
<dbReference type="PROSITE" id="PS50297">
    <property type="entry name" value="ANK_REP_REGION"/>
    <property type="match status" value="19"/>
</dbReference>
<keyword evidence="3 6" id="KW-0175">Coiled coil</keyword>
<sequence length="2721" mass="290996">MMQNETSDENVSTNKNIRTVEIEQGSQTAPYPSLEKNETIQSAQSTFGADISDDDEVSDVGSFIMDHDIDEEDQDIEPKFLLPTEGMEASNIPSIDPETHARLEALLEAAGLSSGIGKLSTADGKALTDPEVLRKLTSSVSCALDEAAQALHRMRAEQQGQLTGAEGSRSLAEACSDGDVPTVRKLLHEGGSVHETTEEGESLLSLACSAGYYELAQVLLAMKANVEDRGIKGDCTPLMEAASGGYVDIVKLLIAHEADVNAQSSAGNTPLHYAACGGFEDVVQELLEAGANVEQHNENGHTPLMESASAGHVGVARILLRAGAGINTHSNEFKESALTLACYKGHLEMVKFLLEAGADQEHKTDEMHTALMEASMDGHVEVARLLLDSGAQVNMPADSFESPLTLAACGGHVDLAALLIERGANLEEVNDEGYTPLMEAAREGHEEMVGLLLANGAYINAQTEETQETGLTLACCGGFLEVADFLIKAGANIELGCSTPLMEAAQEGHLDLVRYLLKAGANVHATTGTGDTALTYACENGHTDVAEALLEHGAELEHESEGGRTPLMKAARAGYLCTVQFLISKGADVNRATSTNDHTVLSLACAGGHLAVVELLLAHGADPAHKLKDGSTMIIEAAKGGHTQVVKLLLEYPNRVLMNSPESALVPSETNIPESRVPVQGLGNIVPPSDPNSPSQNNIASLQTVAQNVIKSASEKDSNFPPRNPDQVWKNLPKPGGKRNHNNSGGDSASKPSKTSNIPPPPPPPATTPQYGDGAPTPPQYGDMGSLSDEALDVKASERLEAIINNVMAKELDSSSATREEQILRKQQILHELQKVEKELQEKAQAQLFLSAQHQLEQQQQQQHLQHVLQQGAKVLQRTLEVQVKIKQEENNGEGSSAEEKVEGESPASPQPSNDLDKQVTSLLPADVAASGQIVFPNIPYDSNLLPASSSQPVSMPSPASSEASTPKEGKDWPRNNGNTPKRGVSGKGGNRTKTPSSSAPTTPTGISVPTTVTAADQNKVTQSSQQLAQASAGIQSPANNNSAVALATYRQQIQNIVLRHQQQQQLQLQQQNPQQQQNQSQQTIQFPQLPQLQLTPEQQEHLLTMLSQQTFQPQITNPAIPNQQLPQQLPQQVPQQQFSQQPMVQQPLQLIQPPPQPPMTQQQQQQLLQQQQQAQILTQQLQQQIKPPQPAPPQTTNGQKNARNKRHLYNNQQQAAGNGNVQNVETITPPSSTPLTPNPSPASPQSISPLCTPDLDAQTESNHDTALTLACHGGHSELVNLLLSKGADIEHRDKKGFTPLILAATAGHVDVVEILLESGADMEAQSERTKDTPLSLACSGGRYEVVELLLSKGANKEHRNVSDYTPLSLAASGGYVNIIKLLLSHGAEINSRTGSKLGISPLMLAAMNGHTAAVKLLLDMGSDINAQIETNRNTALTLACFQGRHEVVSLLVDRKANIEHRAKTGLTPLMEAASGGYVEVGRVLLDKGADVNAPPVPSSRDTALTIAADKGHYRFVELLLSRHAAVDVKNKKGNSPLWLACNGGHLDVVQLLVSAGADIDSQDNRKVSCLMASFRKGHVKVSKWMVKHVNQFPSDQELSRYIATVSDKELQKKCQQCMEIIVSAKDRQAAEAFKNANILLEELDKERQHEENRKAAAAKKRERKKKKKKEKQQEKDVKDVDEEDDTNSNSKNSTPEPENCMSDIYQPDKEEKIDLDERIPMQPPTATVVSTIGTLLPSASEPTYSKSGRNKNNNRIAETSTISSAESRKNKRNRKEKERVSDVENVPVSVATSMSLNATTTSNHLAGQNDNVGRRKKGDNSASSAFGSGIGDLDDFGTLPENLKISDREVEKLRKTVEKTKPDKSDHVLHVNKQNGENVSPSVHGLHVKTTPVIASPKKGQKKEDGWKEVVRRPVSCKSKKVQVPSSAISRVIGRGGCNINLIREVSGAHIEVEKQRGSGERVITIKGTVDGTKQAHTLISALIADPDKDLQELIPKSKNKTSTKDQSMFFNPETVMPPASTHGQTSTSTTKTTSSTRNMGPRGQNQSSSARPQTTVSSSVPSSSMVWGGPPSQPPITSPRRSQPKQATVIQPGQGNPDKNVTRQLFPNETKIRGGFGVPPSTSSNTTVSYTLASSTSKVTTSGSPVFTIKPDNSKQPLPSKPGQIRPPVPGNVKVLQRPGSHKQDPQPLPIISGQQNGPSAPPMMGPNGPFMPPNSPGGSFSPFNNLFSNVADQLLKKDDASERMNFASVAAAGVIGSLTNSSAASDLMATKVDPHLQAKAPGFRPVRNPSPHEMEMRFKGIQLPPQMMNDLDSRMFRTGLPNQSPSMSPRSSTSTPNTNMSPRNQTNTSLDPGHLSSAVGQKEEYTTPSQPMTLPKIESTLNPNAPDFTSRQAGGGPPNHPGGNVPPNNLAMGYLLYQQALAQQLQNLGGPGPNLLSPGMISQQEFANLIHQFVASGQAQPPAGSSPPVGVPTSGNTVPSGLGVPGQAPAPPRPFSPLTQGRPSSAPLMGGMPRDGSSPGPIGPPPPAASPLTVSPKLSDQIKSEDRRPVGPIGGERPMGPIGGERAQRRAPGPIPAQPISAANDFGPAFWNIATELSMQWGPVSSASSIHDSSSSVITSSEGGVPSLKNQTDFLEGRDLSDQQMDKVLHGTSVGMEYYGKGIGPGGGGQFSMAQQNFIPGPVGDGMPNNMWNPQMKGQVSEASDKVMWNSWSSQTSM</sequence>
<keyword evidence="10" id="KW-1185">Reference proteome</keyword>
<dbReference type="GO" id="GO:0045087">
    <property type="term" value="P:innate immune response"/>
    <property type="evidence" value="ECO:0007669"/>
    <property type="project" value="TreeGrafter"/>
</dbReference>
<dbReference type="SMART" id="SM00322">
    <property type="entry name" value="KH"/>
    <property type="match status" value="1"/>
</dbReference>
<feature type="compositionally biased region" description="Low complexity" evidence="7">
    <location>
        <begin position="2460"/>
        <end position="2475"/>
    </location>
</feature>
<feature type="repeat" description="ANK" evidence="4">
    <location>
        <begin position="1432"/>
        <end position="1464"/>
    </location>
</feature>
<feature type="compositionally biased region" description="Polar residues" evidence="7">
    <location>
        <begin position="2137"/>
        <end position="2147"/>
    </location>
</feature>
<feature type="repeat" description="ANK" evidence="4">
    <location>
        <begin position="496"/>
        <end position="528"/>
    </location>
</feature>
<dbReference type="FunFam" id="1.25.40.20:FF:000589">
    <property type="entry name" value="ankyrin repeat and KH domain-containing protein 1 isoform X2"/>
    <property type="match status" value="1"/>
</dbReference>
<feature type="compositionally biased region" description="Low complexity" evidence="7">
    <location>
        <begin position="2058"/>
        <end position="2072"/>
    </location>
</feature>
<dbReference type="PRINTS" id="PR01415">
    <property type="entry name" value="ANKYRIN"/>
</dbReference>
<feature type="region of interest" description="Disordered" evidence="7">
    <location>
        <begin position="1795"/>
        <end position="1828"/>
    </location>
</feature>
<feature type="region of interest" description="Disordered" evidence="7">
    <location>
        <begin position="1179"/>
        <end position="1202"/>
    </location>
</feature>
<feature type="repeat" description="ANK" evidence="4">
    <location>
        <begin position="529"/>
        <end position="561"/>
    </location>
</feature>
<proteinExistence type="predicted"/>
<keyword evidence="1" id="KW-0677">Repeat</keyword>
<protein>
    <recommendedName>
        <fullName evidence="8">K Homology domain-containing protein</fullName>
    </recommendedName>
</protein>
<dbReference type="OrthoDB" id="10071877at2759"/>
<feature type="repeat" description="ANK" evidence="4">
    <location>
        <begin position="562"/>
        <end position="594"/>
    </location>
</feature>
<feature type="repeat" description="ANK" evidence="4">
    <location>
        <begin position="1500"/>
        <end position="1532"/>
    </location>
</feature>
<feature type="repeat" description="ANK" evidence="4">
    <location>
        <begin position="1363"/>
        <end position="1395"/>
    </location>
</feature>
<feature type="region of interest" description="Disordered" evidence="7">
    <location>
        <begin position="1215"/>
        <end position="1250"/>
    </location>
</feature>
<feature type="repeat" description="ANK" evidence="4">
    <location>
        <begin position="299"/>
        <end position="331"/>
    </location>
</feature>
<dbReference type="InterPro" id="IPR036612">
    <property type="entry name" value="KH_dom_type_1_sf"/>
</dbReference>
<dbReference type="FunFam" id="1.25.40.20:FF:000012">
    <property type="entry name" value="ankyrin repeat domain-containing protein 17 isoform X1"/>
    <property type="match status" value="1"/>
</dbReference>
<feature type="repeat" description="ANK" evidence="4">
    <location>
        <begin position="233"/>
        <end position="265"/>
    </location>
</feature>
<dbReference type="PANTHER" id="PTHR23206:SF8">
    <property type="entry name" value="ANKYRIN REPEAT AND KH DOMAIN-CONTAINING 1"/>
    <property type="match status" value="1"/>
</dbReference>
<feature type="domain" description="K Homology" evidence="8">
    <location>
        <begin position="1917"/>
        <end position="1986"/>
    </location>
</feature>
<feature type="region of interest" description="Disordered" evidence="7">
    <location>
        <begin position="1117"/>
        <end position="1145"/>
    </location>
</feature>
<feature type="repeat" description="ANK" evidence="4">
    <location>
        <begin position="1296"/>
        <end position="1328"/>
    </location>
</feature>
<feature type="repeat" description="ANK" evidence="4">
    <location>
        <begin position="266"/>
        <end position="298"/>
    </location>
</feature>
<feature type="coiled-coil region" evidence="6">
    <location>
        <begin position="819"/>
        <end position="846"/>
    </location>
</feature>
<reference evidence="9" key="1">
    <citation type="submission" date="2022-08" db="UniProtKB">
        <authorList>
            <consortium name="EnsemblMetazoa"/>
        </authorList>
    </citation>
    <scope>IDENTIFICATION</scope>
    <source>
        <strain evidence="9">05x7-T-G4-1.051#20</strain>
    </source>
</reference>
<dbReference type="InterPro" id="IPR004087">
    <property type="entry name" value="KH_dom"/>
</dbReference>
<dbReference type="Gene3D" id="1.25.40.20">
    <property type="entry name" value="Ankyrin repeat-containing domain"/>
    <property type="match status" value="8"/>
</dbReference>
<feature type="region of interest" description="Disordered" evidence="7">
    <location>
        <begin position="2460"/>
        <end position="2583"/>
    </location>
</feature>
<feature type="compositionally biased region" description="Low complexity" evidence="7">
    <location>
        <begin position="2022"/>
        <end position="2038"/>
    </location>
</feature>
<feature type="compositionally biased region" description="Polar residues" evidence="7">
    <location>
        <begin position="947"/>
        <end position="965"/>
    </location>
</feature>
<feature type="region of interest" description="Disordered" evidence="7">
    <location>
        <begin position="665"/>
        <end position="698"/>
    </location>
</feature>
<dbReference type="Pfam" id="PF12796">
    <property type="entry name" value="Ank_2"/>
    <property type="match status" value="8"/>
</dbReference>
<feature type="repeat" description="ANK" evidence="4">
    <location>
        <begin position="399"/>
        <end position="431"/>
    </location>
</feature>
<dbReference type="SUPFAM" id="SSF48403">
    <property type="entry name" value="Ankyrin repeat"/>
    <property type="match status" value="3"/>
</dbReference>
<dbReference type="Proteomes" id="UP000005408">
    <property type="component" value="Unassembled WGS sequence"/>
</dbReference>
<feature type="compositionally biased region" description="Pro residues" evidence="7">
    <location>
        <begin position="758"/>
        <end position="767"/>
    </location>
</feature>
<feature type="compositionally biased region" description="Polar residues" evidence="7">
    <location>
        <begin position="742"/>
        <end position="757"/>
    </location>
</feature>
<dbReference type="CDD" id="cd22404">
    <property type="entry name" value="KH-I_MASK"/>
    <property type="match status" value="1"/>
</dbReference>
<dbReference type="Gene3D" id="3.30.1370.10">
    <property type="entry name" value="K Homology domain, type 1"/>
    <property type="match status" value="1"/>
</dbReference>
<feature type="repeat" description="ANK" evidence="4">
    <location>
        <begin position="1263"/>
        <end position="1295"/>
    </location>
</feature>
<dbReference type="FunFam" id="1.25.40.20:FF:000299">
    <property type="entry name" value="Ankyrin repeat and KH domain-containing 1"/>
    <property type="match status" value="1"/>
</dbReference>
<evidence type="ECO:0000256" key="4">
    <source>
        <dbReference type="PROSITE-ProRule" id="PRU00023"/>
    </source>
</evidence>
<dbReference type="FunFam" id="1.25.40.20:FF:000055">
    <property type="entry name" value="ankyrin repeat domain-containing protein 17 isoform X2"/>
    <property type="match status" value="1"/>
</dbReference>
<feature type="region of interest" description="Disordered" evidence="7">
    <location>
        <begin position="2137"/>
        <end position="2209"/>
    </location>
</feature>
<feature type="region of interest" description="Disordered" evidence="7">
    <location>
        <begin position="947"/>
        <end position="1010"/>
    </location>
</feature>
<dbReference type="Pfam" id="PF00013">
    <property type="entry name" value="KH_1"/>
    <property type="match status" value="1"/>
</dbReference>
<dbReference type="FunFam" id="1.25.40.20:FF:000131">
    <property type="entry name" value="ankyrin repeat domain-containing protein 17 isoform X1"/>
    <property type="match status" value="1"/>
</dbReference>
<feature type="region of interest" description="Disordered" evidence="7">
    <location>
        <begin position="2318"/>
        <end position="2410"/>
    </location>
</feature>
<feature type="compositionally biased region" description="Polar residues" evidence="7">
    <location>
        <begin position="1741"/>
        <end position="1766"/>
    </location>
</feature>
<feature type="compositionally biased region" description="Low complexity" evidence="7">
    <location>
        <begin position="1215"/>
        <end position="1236"/>
    </location>
</feature>
<feature type="compositionally biased region" description="Polar residues" evidence="7">
    <location>
        <begin position="2081"/>
        <end position="2103"/>
    </location>
</feature>
<keyword evidence="2 4" id="KW-0040">ANK repeat</keyword>
<dbReference type="SUPFAM" id="SSF54791">
    <property type="entry name" value="Eukaryotic type KH-domain (KH-domain type I)"/>
    <property type="match status" value="1"/>
</dbReference>
<dbReference type="InterPro" id="IPR002110">
    <property type="entry name" value="Ankyrin_rpt"/>
</dbReference>
<dbReference type="InterPro" id="IPR051631">
    <property type="entry name" value="Ankyrin-KH/SAM_domain"/>
</dbReference>
<feature type="region of interest" description="Disordered" evidence="7">
    <location>
        <begin position="1732"/>
        <end position="1783"/>
    </location>
</feature>
<feature type="region of interest" description="Disordered" evidence="7">
    <location>
        <begin position="1"/>
        <end position="40"/>
    </location>
</feature>
<feature type="region of interest" description="Disordered" evidence="7">
    <location>
        <begin position="887"/>
        <end position="918"/>
    </location>
</feature>
<evidence type="ECO:0000313" key="10">
    <source>
        <dbReference type="Proteomes" id="UP000005408"/>
    </source>
</evidence>
<feature type="compositionally biased region" description="Polar residues" evidence="7">
    <location>
        <begin position="1688"/>
        <end position="1697"/>
    </location>
</feature>
<dbReference type="InterPro" id="IPR036770">
    <property type="entry name" value="Ankyrin_rpt-contain_sf"/>
</dbReference>
<evidence type="ECO:0000256" key="5">
    <source>
        <dbReference type="PROSITE-ProRule" id="PRU00117"/>
    </source>
</evidence>
<keyword evidence="5" id="KW-0694">RNA-binding</keyword>
<feature type="repeat" description="ANK" evidence="4">
    <location>
        <begin position="333"/>
        <end position="365"/>
    </location>
</feature>
<accession>A0A8W8MAT0</accession>
<dbReference type="OMA" id="EVECFAI"/>
<feature type="compositionally biased region" description="Polar residues" evidence="7">
    <location>
        <begin position="2382"/>
        <end position="2395"/>
    </location>
</feature>
<dbReference type="Pfam" id="PF13637">
    <property type="entry name" value="Ank_4"/>
    <property type="match status" value="1"/>
</dbReference>
<feature type="compositionally biased region" description="Basic residues" evidence="7">
    <location>
        <begin position="1657"/>
        <end position="1671"/>
    </location>
</feature>
<feature type="compositionally biased region" description="Low complexity" evidence="7">
    <location>
        <begin position="993"/>
        <end position="1005"/>
    </location>
</feature>
<dbReference type="SMART" id="SM00248">
    <property type="entry name" value="ANK"/>
    <property type="match status" value="25"/>
</dbReference>
<feature type="repeat" description="ANK" evidence="4">
    <location>
        <begin position="1465"/>
        <end position="1497"/>
    </location>
</feature>
<feature type="compositionally biased region" description="Basic and acidic residues" evidence="7">
    <location>
        <begin position="2543"/>
        <end position="2552"/>
    </location>
</feature>
<feature type="repeat" description="ANK" evidence="4">
    <location>
        <begin position="1533"/>
        <end position="1565"/>
    </location>
</feature>
<dbReference type="Pfam" id="PF00023">
    <property type="entry name" value="Ank"/>
    <property type="match status" value="1"/>
</dbReference>
<feature type="compositionally biased region" description="Low complexity" evidence="7">
    <location>
        <begin position="2327"/>
        <end position="2347"/>
    </location>
</feature>
<organism evidence="9 10">
    <name type="scientific">Magallana gigas</name>
    <name type="common">Pacific oyster</name>
    <name type="synonym">Crassostrea gigas</name>
    <dbReference type="NCBI Taxonomy" id="29159"/>
    <lineage>
        <taxon>Eukaryota</taxon>
        <taxon>Metazoa</taxon>
        <taxon>Spiralia</taxon>
        <taxon>Lophotrochozoa</taxon>
        <taxon>Mollusca</taxon>
        <taxon>Bivalvia</taxon>
        <taxon>Autobranchia</taxon>
        <taxon>Pteriomorphia</taxon>
        <taxon>Ostreida</taxon>
        <taxon>Ostreoidea</taxon>
        <taxon>Ostreidae</taxon>
        <taxon>Magallana</taxon>
    </lineage>
</organism>
<feature type="compositionally biased region" description="Polar residues" evidence="7">
    <location>
        <begin position="1795"/>
        <end position="1812"/>
    </location>
</feature>
<feature type="compositionally biased region" description="Low complexity" evidence="7">
    <location>
        <begin position="1124"/>
        <end position="1145"/>
    </location>
</feature>
<feature type="region of interest" description="Disordered" evidence="7">
    <location>
        <begin position="1648"/>
        <end position="1706"/>
    </location>
</feature>
<dbReference type="InterPro" id="IPR004088">
    <property type="entry name" value="KH_dom_type_1"/>
</dbReference>
<feature type="repeat" description="ANK" evidence="4">
    <location>
        <begin position="596"/>
        <end position="622"/>
    </location>
</feature>
<evidence type="ECO:0000256" key="7">
    <source>
        <dbReference type="SAM" id="MobiDB-lite"/>
    </source>
</evidence>
<dbReference type="PROSITE" id="PS50084">
    <property type="entry name" value="KH_TYPE_1"/>
    <property type="match status" value="1"/>
</dbReference>
<dbReference type="PANTHER" id="PTHR23206">
    <property type="entry name" value="MASK PROTEIN"/>
    <property type="match status" value="1"/>
</dbReference>
<feature type="repeat" description="ANK" evidence="4">
    <location>
        <begin position="432"/>
        <end position="464"/>
    </location>
</feature>
<evidence type="ECO:0000256" key="1">
    <source>
        <dbReference type="ARBA" id="ARBA00022737"/>
    </source>
</evidence>
<feature type="region of interest" description="Disordered" evidence="7">
    <location>
        <begin position="1996"/>
        <end position="2103"/>
    </location>
</feature>
<evidence type="ECO:0000256" key="6">
    <source>
        <dbReference type="SAM" id="Coils"/>
    </source>
</evidence>
<dbReference type="InterPro" id="IPR047373">
    <property type="entry name" value="KH-I_MASK"/>
</dbReference>
<feature type="region of interest" description="Disordered" evidence="7">
    <location>
        <begin position="713"/>
        <end position="787"/>
    </location>
</feature>